<dbReference type="RefSeq" id="WP_098484810.1">
    <property type="nucleotide sequence ID" value="NZ_PDJI01000004.1"/>
</dbReference>
<dbReference type="Gene3D" id="3.10.180.10">
    <property type="entry name" value="2,3-Dihydroxybiphenyl 1,2-Dioxygenase, domain 1"/>
    <property type="match status" value="1"/>
</dbReference>
<dbReference type="EMBL" id="PDJI01000004">
    <property type="protein sequence ID" value="PFG40989.1"/>
    <property type="molecule type" value="Genomic_DNA"/>
</dbReference>
<dbReference type="InterPro" id="IPR029068">
    <property type="entry name" value="Glyas_Bleomycin-R_OHBP_Dase"/>
</dbReference>
<dbReference type="PANTHER" id="PTHR33990:SF1">
    <property type="entry name" value="PROTEIN YJDN"/>
    <property type="match status" value="1"/>
</dbReference>
<evidence type="ECO:0000259" key="1">
    <source>
        <dbReference type="Pfam" id="PF00903"/>
    </source>
</evidence>
<dbReference type="InterPro" id="IPR004360">
    <property type="entry name" value="Glyas_Fos-R_dOase_dom"/>
</dbReference>
<dbReference type="Proteomes" id="UP000222106">
    <property type="component" value="Unassembled WGS sequence"/>
</dbReference>
<evidence type="ECO:0000313" key="3">
    <source>
        <dbReference type="Proteomes" id="UP000222106"/>
    </source>
</evidence>
<accession>A0A2A9ES10</accession>
<gene>
    <name evidence="2" type="ORF">ATJ97_3534</name>
</gene>
<keyword evidence="3" id="KW-1185">Reference proteome</keyword>
<sequence>MTTRLNPYISFRDTAREALEFYHGVFGGDLNMNTFAEFQMSEDPADADKIMHGQLDAPNGMTLMAADTPSSMDVQDTSNITISLSGDDESQLRGFWDKLADGGSVTVPLEMAPWGDHFGQLTDRFGVAWMVNIAGQGGQGGQGS</sequence>
<dbReference type="SUPFAM" id="SSF54593">
    <property type="entry name" value="Glyoxalase/Bleomycin resistance protein/Dihydroxybiphenyl dioxygenase"/>
    <property type="match status" value="1"/>
</dbReference>
<dbReference type="Pfam" id="PF00903">
    <property type="entry name" value="Glyoxalase"/>
    <property type="match status" value="1"/>
</dbReference>
<dbReference type="OrthoDB" id="9795306at2"/>
<comment type="caution">
    <text evidence="2">The sequence shown here is derived from an EMBL/GenBank/DDBJ whole genome shotgun (WGS) entry which is preliminary data.</text>
</comment>
<feature type="domain" description="Glyoxalase/fosfomycin resistance/dioxygenase" evidence="1">
    <location>
        <begin position="5"/>
        <end position="131"/>
    </location>
</feature>
<dbReference type="InterPro" id="IPR028973">
    <property type="entry name" value="PhnB-like"/>
</dbReference>
<protein>
    <submittedName>
        <fullName evidence="2">PhnB protein</fullName>
    </submittedName>
</protein>
<evidence type="ECO:0000313" key="2">
    <source>
        <dbReference type="EMBL" id="PFG40989.1"/>
    </source>
</evidence>
<organism evidence="2 3">
    <name type="scientific">Georgenia soli</name>
    <dbReference type="NCBI Taxonomy" id="638953"/>
    <lineage>
        <taxon>Bacteria</taxon>
        <taxon>Bacillati</taxon>
        <taxon>Actinomycetota</taxon>
        <taxon>Actinomycetes</taxon>
        <taxon>Micrococcales</taxon>
        <taxon>Bogoriellaceae</taxon>
        <taxon>Georgenia</taxon>
    </lineage>
</organism>
<dbReference type="AlphaFoldDB" id="A0A2A9ES10"/>
<dbReference type="PANTHER" id="PTHR33990">
    <property type="entry name" value="PROTEIN YJDN-RELATED"/>
    <property type="match status" value="1"/>
</dbReference>
<dbReference type="CDD" id="cd06588">
    <property type="entry name" value="PhnB_like"/>
    <property type="match status" value="1"/>
</dbReference>
<name>A0A2A9ES10_9MICO</name>
<proteinExistence type="predicted"/>
<reference evidence="2 3" key="1">
    <citation type="submission" date="2017-10" db="EMBL/GenBank/DDBJ databases">
        <title>Sequencing the genomes of 1000 actinobacteria strains.</title>
        <authorList>
            <person name="Klenk H.-P."/>
        </authorList>
    </citation>
    <scope>NUCLEOTIDE SEQUENCE [LARGE SCALE GENOMIC DNA]</scope>
    <source>
        <strain evidence="2 3">DSM 21838</strain>
    </source>
</reference>